<gene>
    <name evidence="2" type="primary">fixS</name>
    <name evidence="2" type="ORF">SCABRO_03293</name>
</gene>
<feature type="transmembrane region" description="Helical" evidence="1">
    <location>
        <begin position="6"/>
        <end position="26"/>
    </location>
</feature>
<dbReference type="EMBL" id="JRYO01000225">
    <property type="protein sequence ID" value="KHE90991.1"/>
    <property type="molecule type" value="Genomic_DNA"/>
</dbReference>
<comment type="caution">
    <text evidence="2">The sequence shown here is derived from an EMBL/GenBank/DDBJ whole genome shotgun (WGS) entry which is preliminary data.</text>
</comment>
<dbReference type="PANTHER" id="PTHR41532:SF1">
    <property type="entry name" value="FIXS PROTEIN"/>
    <property type="match status" value="1"/>
</dbReference>
<evidence type="ECO:0000256" key="1">
    <source>
        <dbReference type="SAM" id="Phobius"/>
    </source>
</evidence>
<organism evidence="2 3">
    <name type="scientific">Candidatus Scalindua brodae</name>
    <dbReference type="NCBI Taxonomy" id="237368"/>
    <lineage>
        <taxon>Bacteria</taxon>
        <taxon>Pseudomonadati</taxon>
        <taxon>Planctomycetota</taxon>
        <taxon>Candidatus Brocadiia</taxon>
        <taxon>Candidatus Brocadiales</taxon>
        <taxon>Candidatus Scalinduaceae</taxon>
        <taxon>Candidatus Scalindua</taxon>
    </lineage>
</organism>
<keyword evidence="1" id="KW-0472">Membrane</keyword>
<dbReference type="InterPro" id="IPR004714">
    <property type="entry name" value="Cyt_oxidase_maturation_cbb3"/>
</dbReference>
<evidence type="ECO:0000313" key="3">
    <source>
        <dbReference type="Proteomes" id="UP000030652"/>
    </source>
</evidence>
<proteinExistence type="predicted"/>
<name>A0A0B0EFZ8_9BACT</name>
<accession>A0A0B0EFZ8</accession>
<dbReference type="PANTHER" id="PTHR41532">
    <property type="entry name" value="FIXS PROTEIN"/>
    <property type="match status" value="1"/>
</dbReference>
<keyword evidence="1" id="KW-0812">Transmembrane</keyword>
<dbReference type="NCBIfam" id="TIGR00847">
    <property type="entry name" value="ccoS"/>
    <property type="match status" value="1"/>
</dbReference>
<sequence>MTVLYVIIPIAIILVSMFVFFFLWAVKEEQFDDLETPAHKMLIDDWNEKPGKVKI</sequence>
<protein>
    <submittedName>
        <fullName evidence="2">Cbb3-type cytochrome c oxidase maturation protein</fullName>
    </submittedName>
</protein>
<dbReference type="Proteomes" id="UP000030652">
    <property type="component" value="Unassembled WGS sequence"/>
</dbReference>
<dbReference type="AlphaFoldDB" id="A0A0B0EFZ8"/>
<reference evidence="2 3" key="1">
    <citation type="submission" date="2014-10" db="EMBL/GenBank/DDBJ databases">
        <title>Draft genome of anammox bacterium scalindua brodae, obtained using differential coverage binning of sequence data from two enrichment reactors.</title>
        <authorList>
            <person name="Speth D.R."/>
            <person name="Russ L."/>
            <person name="Kartal B."/>
            <person name="Op den Camp H.J."/>
            <person name="Dutilh B.E."/>
            <person name="Jetten M.S."/>
        </authorList>
    </citation>
    <scope>NUCLEOTIDE SEQUENCE [LARGE SCALE GENOMIC DNA]</scope>
    <source>
        <strain evidence="2">RU1</strain>
    </source>
</reference>
<dbReference type="eggNOG" id="COG3197">
    <property type="taxonomic scope" value="Bacteria"/>
</dbReference>
<keyword evidence="1" id="KW-1133">Transmembrane helix</keyword>
<evidence type="ECO:0000313" key="2">
    <source>
        <dbReference type="EMBL" id="KHE90991.1"/>
    </source>
</evidence>
<dbReference type="Pfam" id="PF03597">
    <property type="entry name" value="FixS"/>
    <property type="match status" value="1"/>
</dbReference>